<evidence type="ECO:0000313" key="1">
    <source>
        <dbReference type="EMBL" id="QCD83245.1"/>
    </source>
</evidence>
<reference evidence="1 2" key="1">
    <citation type="submission" date="2019-04" db="EMBL/GenBank/DDBJ databases">
        <title>An improved genome assembly and genetic linkage map for asparagus bean, Vigna unguiculata ssp. sesquipedialis.</title>
        <authorList>
            <person name="Xia Q."/>
            <person name="Zhang R."/>
            <person name="Dong Y."/>
        </authorList>
    </citation>
    <scope>NUCLEOTIDE SEQUENCE [LARGE SCALE GENOMIC DNA]</scope>
    <source>
        <tissue evidence="1">Leaf</tissue>
    </source>
</reference>
<name>A0A4D6L466_VIGUN</name>
<keyword evidence="2" id="KW-1185">Reference proteome</keyword>
<organism evidence="1 2">
    <name type="scientific">Vigna unguiculata</name>
    <name type="common">Cowpea</name>
    <dbReference type="NCBI Taxonomy" id="3917"/>
    <lineage>
        <taxon>Eukaryota</taxon>
        <taxon>Viridiplantae</taxon>
        <taxon>Streptophyta</taxon>
        <taxon>Embryophyta</taxon>
        <taxon>Tracheophyta</taxon>
        <taxon>Spermatophyta</taxon>
        <taxon>Magnoliopsida</taxon>
        <taxon>eudicotyledons</taxon>
        <taxon>Gunneridae</taxon>
        <taxon>Pentapetalae</taxon>
        <taxon>rosids</taxon>
        <taxon>fabids</taxon>
        <taxon>Fabales</taxon>
        <taxon>Fabaceae</taxon>
        <taxon>Papilionoideae</taxon>
        <taxon>50 kb inversion clade</taxon>
        <taxon>NPAAA clade</taxon>
        <taxon>indigoferoid/millettioid clade</taxon>
        <taxon>Phaseoleae</taxon>
        <taxon>Vigna</taxon>
    </lineage>
</organism>
<dbReference type="EMBL" id="CP039346">
    <property type="protein sequence ID" value="QCD83245.1"/>
    <property type="molecule type" value="Genomic_DNA"/>
</dbReference>
<gene>
    <name evidence="1" type="ORF">DEO72_LG2g3588</name>
</gene>
<dbReference type="Proteomes" id="UP000501690">
    <property type="component" value="Linkage Group LG2"/>
</dbReference>
<sequence length="180" mass="19941">MIFKSRNESSKKHMFMLNTAIISARVQSLASVTLVRASSVSRAAVFLCSYPRNQLLALFQVRTWARTDNLAQASHARLSETGRGSPRPSARTVAQAGGMDELKWDSTRNVNEELVKKGETSRSYFSGRDVIPWPLLVGAYDGVPSLGGEQLRGEQRYPPQVQASAESDQVIRIRMSRVVS</sequence>
<evidence type="ECO:0000313" key="2">
    <source>
        <dbReference type="Proteomes" id="UP000501690"/>
    </source>
</evidence>
<proteinExistence type="predicted"/>
<protein>
    <submittedName>
        <fullName evidence="1">Uncharacterized protein</fullName>
    </submittedName>
</protein>
<accession>A0A4D6L466</accession>
<dbReference type="AlphaFoldDB" id="A0A4D6L466"/>